<dbReference type="EMBL" id="MTZU01000058">
    <property type="protein sequence ID" value="PCE30607.1"/>
    <property type="molecule type" value="Genomic_DNA"/>
</dbReference>
<dbReference type="GO" id="GO:0016301">
    <property type="term" value="F:kinase activity"/>
    <property type="evidence" value="ECO:0007669"/>
    <property type="project" value="UniProtKB-KW"/>
</dbReference>
<sequence>MATVHLIFGPLGAGKSTLASRITEETQAVCFSIDAWMQQLYAADRPDPLSLAWVVPRVQRCEALIWKTCVPVLRGGIDVVLDLGFMTFENRQRFRVLADETGHRVANHFVDADRSLRKERVMQRNDAKGETYAFEVSAAMFDVMDALFERPSAIELKECACV</sequence>
<dbReference type="SUPFAM" id="SSF52540">
    <property type="entry name" value="P-loop containing nucleoside triphosphate hydrolases"/>
    <property type="match status" value="1"/>
</dbReference>
<gene>
    <name evidence="1" type="ORF">BZL54_19760</name>
</gene>
<dbReference type="Proteomes" id="UP000217994">
    <property type="component" value="Unassembled WGS sequence"/>
</dbReference>
<proteinExistence type="predicted"/>
<name>A0A2A4FC74_9BURK</name>
<keyword evidence="1" id="KW-0808">Transferase</keyword>
<comment type="caution">
    <text evidence="1">The sequence shown here is derived from an EMBL/GenBank/DDBJ whole genome shotgun (WGS) entry which is preliminary data.</text>
</comment>
<reference evidence="1 2" key="1">
    <citation type="submission" date="2017-01" db="EMBL/GenBank/DDBJ databases">
        <title>Whole-Genome Shotgun Sequencing of Two beta-Proteobacterial Species in Search of the Bulgecin Biosynthetic Cluster.</title>
        <authorList>
            <person name="Horsman M.E."/>
            <person name="Marous D.R."/>
            <person name="Li R."/>
            <person name="Oliver R.A."/>
            <person name="Byun B."/>
            <person name="Emrich S.J."/>
            <person name="Boggess B."/>
            <person name="Townsend C.A."/>
            <person name="Mobashery S."/>
        </authorList>
    </citation>
    <scope>NUCLEOTIDE SEQUENCE [LARGE SCALE GENOMIC DNA]</scope>
    <source>
        <strain evidence="1 2">ATCC 31433</strain>
    </source>
</reference>
<evidence type="ECO:0000313" key="1">
    <source>
        <dbReference type="EMBL" id="PCE30607.1"/>
    </source>
</evidence>
<protein>
    <submittedName>
        <fullName evidence="1">Kinase</fullName>
    </submittedName>
</protein>
<accession>A0A2A4FC74</accession>
<evidence type="ECO:0000313" key="2">
    <source>
        <dbReference type="Proteomes" id="UP000217994"/>
    </source>
</evidence>
<dbReference type="GeneID" id="69006752"/>
<dbReference type="AlphaFoldDB" id="A0A2A4FC74"/>
<dbReference type="Pfam" id="PF13671">
    <property type="entry name" value="AAA_33"/>
    <property type="match status" value="1"/>
</dbReference>
<dbReference type="RefSeq" id="WP_084910720.1">
    <property type="nucleotide sequence ID" value="NZ_CP020739.1"/>
</dbReference>
<organism evidence="1 2">
    <name type="scientific">Burkholderia ubonensis subsp. mesacidophila</name>
    <dbReference type="NCBI Taxonomy" id="265293"/>
    <lineage>
        <taxon>Bacteria</taxon>
        <taxon>Pseudomonadati</taxon>
        <taxon>Pseudomonadota</taxon>
        <taxon>Betaproteobacteria</taxon>
        <taxon>Burkholderiales</taxon>
        <taxon>Burkholderiaceae</taxon>
        <taxon>Burkholderia</taxon>
        <taxon>Burkholderia cepacia complex</taxon>
    </lineage>
</organism>
<dbReference type="Gene3D" id="3.40.50.300">
    <property type="entry name" value="P-loop containing nucleotide triphosphate hydrolases"/>
    <property type="match status" value="1"/>
</dbReference>
<keyword evidence="1" id="KW-0418">Kinase</keyword>
<dbReference type="InterPro" id="IPR027417">
    <property type="entry name" value="P-loop_NTPase"/>
</dbReference>